<feature type="compositionally biased region" description="Basic residues" evidence="9">
    <location>
        <begin position="173"/>
        <end position="194"/>
    </location>
</feature>
<dbReference type="GO" id="GO:0000398">
    <property type="term" value="P:mRNA splicing, via spliceosome"/>
    <property type="evidence" value="ECO:0007669"/>
    <property type="project" value="TreeGrafter"/>
</dbReference>
<protein>
    <recommendedName>
        <fullName evidence="10">CBF1-interacting co-repressor CIR N-terminal domain-containing protein</fullName>
    </recommendedName>
</protein>
<feature type="compositionally biased region" description="Low complexity" evidence="9">
    <location>
        <begin position="195"/>
        <end position="205"/>
    </location>
</feature>
<evidence type="ECO:0000256" key="6">
    <source>
        <dbReference type="ARBA" id="ARBA00023187"/>
    </source>
</evidence>
<evidence type="ECO:0000256" key="1">
    <source>
        <dbReference type="ARBA" id="ARBA00004123"/>
    </source>
</evidence>
<evidence type="ECO:0000256" key="5">
    <source>
        <dbReference type="ARBA" id="ARBA00023054"/>
    </source>
</evidence>
<evidence type="ECO:0000256" key="3">
    <source>
        <dbReference type="ARBA" id="ARBA00022664"/>
    </source>
</evidence>
<feature type="region of interest" description="Disordered" evidence="9">
    <location>
        <begin position="172"/>
        <end position="209"/>
    </location>
</feature>
<dbReference type="SMART" id="SM01083">
    <property type="entry name" value="Cir_N"/>
    <property type="match status" value="1"/>
</dbReference>
<feature type="domain" description="CBF1-interacting co-repressor CIR N-terminal" evidence="10">
    <location>
        <begin position="11"/>
        <end position="47"/>
    </location>
</feature>
<evidence type="ECO:0000256" key="9">
    <source>
        <dbReference type="SAM" id="MobiDB-lite"/>
    </source>
</evidence>
<dbReference type="InterPro" id="IPR032675">
    <property type="entry name" value="LRR_dom_sf"/>
</dbReference>
<evidence type="ECO:0000313" key="11">
    <source>
        <dbReference type="EMBL" id="CAD7441131.1"/>
    </source>
</evidence>
<reference evidence="11" key="1">
    <citation type="submission" date="2020-11" db="EMBL/GenBank/DDBJ databases">
        <authorList>
            <person name="Tran Van P."/>
        </authorList>
    </citation>
    <scope>NUCLEOTIDE SEQUENCE</scope>
</reference>
<keyword evidence="3" id="KW-0507">mRNA processing</keyword>
<comment type="subcellular location">
    <subcellularLocation>
        <location evidence="1">Nucleus</location>
    </subcellularLocation>
</comment>
<dbReference type="Pfam" id="PF12542">
    <property type="entry name" value="CWC25"/>
    <property type="match status" value="1"/>
</dbReference>
<keyword evidence="4" id="KW-0747">Spliceosome</keyword>
<dbReference type="PANTHER" id="PTHR16196:SF0">
    <property type="entry name" value="PRE-MRNA-SPLICING FACTOR CWC25 HOMOLOG"/>
    <property type="match status" value="1"/>
</dbReference>
<organism evidence="11">
    <name type="scientific">Timema bartmani</name>
    <dbReference type="NCBI Taxonomy" id="61472"/>
    <lineage>
        <taxon>Eukaryota</taxon>
        <taxon>Metazoa</taxon>
        <taxon>Ecdysozoa</taxon>
        <taxon>Arthropoda</taxon>
        <taxon>Hexapoda</taxon>
        <taxon>Insecta</taxon>
        <taxon>Pterygota</taxon>
        <taxon>Neoptera</taxon>
        <taxon>Polyneoptera</taxon>
        <taxon>Phasmatodea</taxon>
        <taxon>Timematodea</taxon>
        <taxon>Timematoidea</taxon>
        <taxon>Timematidae</taxon>
        <taxon>Timema</taxon>
    </lineage>
</organism>
<keyword evidence="5 8" id="KW-0175">Coiled coil</keyword>
<dbReference type="InterPro" id="IPR022209">
    <property type="entry name" value="CWC25"/>
</dbReference>
<keyword evidence="6" id="KW-0508">mRNA splicing</keyword>
<comment type="similarity">
    <text evidence="2">Belongs to the CWC25 family.</text>
</comment>
<evidence type="ECO:0000256" key="4">
    <source>
        <dbReference type="ARBA" id="ARBA00022728"/>
    </source>
</evidence>
<name>A0A7R9EUH8_9NEOP</name>
<evidence type="ECO:0000256" key="2">
    <source>
        <dbReference type="ARBA" id="ARBA00006695"/>
    </source>
</evidence>
<feature type="compositionally biased region" description="Basic and acidic residues" evidence="9">
    <location>
        <begin position="221"/>
        <end position="238"/>
    </location>
</feature>
<keyword evidence="7" id="KW-0539">Nucleus</keyword>
<dbReference type="AlphaFoldDB" id="A0A7R9EUH8"/>
<dbReference type="EMBL" id="OD565216">
    <property type="protein sequence ID" value="CAD7441131.1"/>
    <property type="molecule type" value="Genomic_DNA"/>
</dbReference>
<dbReference type="Gene3D" id="3.80.10.10">
    <property type="entry name" value="Ribonuclease Inhibitor"/>
    <property type="match status" value="1"/>
</dbReference>
<dbReference type="PANTHER" id="PTHR16196">
    <property type="entry name" value="CELL CYCLE CONTROL PROTEIN CWF25"/>
    <property type="match status" value="1"/>
</dbReference>
<feature type="compositionally biased region" description="Basic and acidic residues" evidence="9">
    <location>
        <begin position="279"/>
        <end position="313"/>
    </location>
</feature>
<sequence length="585" mass="66531">MGGGDLNLKKSWHPSTMRNMEKVWKAEQRHDQEKRRIAELQREIRAEKTREDIQKFAEDTGVVEKKDDMKLDWMYKGPSGIVDREEYLLGRRIDKTFEQLEQSEKASTSSAKNSVEYNCIPSSIFSGGNEQVDIARKLQEDPLCLIKKKELETRTQILNNPVKLKQLQEMLRQQKHGKGKKDKKQKKKSKKKQKQQSSESSDSDSNSVDLDALLVAKYNKLKEKLHKTDMVKLGREESSSSDSEEDNNHRKRKHDRHYSSEDEEKTSQMSRGYGLVLPDSKKHLSSRESSHGKNKHREELRVTQKQSEPEATKPWVRTERKRLSEEDLERKRLEMMDNAKWREAVREKNIAKYKAEDRKEKKDNRKTFDKDFLRKQLSYAASKSSVEDQNITTLSTPDHDITTLGTPDHDITTLSAPDHDITTLSAPDHDITTLSTPDHDITTLSAPDHDITTLSAPDHDITTLGIPDHDITTLSPSDHDITTLSASDHDITTLSAPDHDITTLSTPDHDITTLSPSDHNITTLSAPDHDITTLSAPYHDITTLSASDHDITTLSPSDHDITTLSAPDHDITTLSTPDHDITTLI</sequence>
<accession>A0A7R9EUH8</accession>
<feature type="region of interest" description="Disordered" evidence="9">
    <location>
        <begin position="221"/>
        <end position="313"/>
    </location>
</feature>
<feature type="coiled-coil region" evidence="8">
    <location>
        <begin position="23"/>
        <end position="50"/>
    </location>
</feature>
<evidence type="ECO:0000256" key="8">
    <source>
        <dbReference type="SAM" id="Coils"/>
    </source>
</evidence>
<gene>
    <name evidence="11" type="ORF">TBIB3V08_LOCUS3605</name>
</gene>
<evidence type="ECO:0000259" key="10">
    <source>
        <dbReference type="SMART" id="SM01083"/>
    </source>
</evidence>
<dbReference type="GO" id="GO:0005684">
    <property type="term" value="C:U2-type spliceosomal complex"/>
    <property type="evidence" value="ECO:0007669"/>
    <property type="project" value="TreeGrafter"/>
</dbReference>
<dbReference type="InterPro" id="IPR019339">
    <property type="entry name" value="CIR_N_dom"/>
</dbReference>
<dbReference type="Pfam" id="PF10197">
    <property type="entry name" value="Cir_N"/>
    <property type="match status" value="1"/>
</dbReference>
<evidence type="ECO:0000256" key="7">
    <source>
        <dbReference type="ARBA" id="ARBA00023242"/>
    </source>
</evidence>
<dbReference type="InterPro" id="IPR051376">
    <property type="entry name" value="CWC25_splicing_factor"/>
</dbReference>
<proteinExistence type="inferred from homology"/>